<feature type="compositionally biased region" description="Basic and acidic residues" evidence="1">
    <location>
        <begin position="174"/>
        <end position="184"/>
    </location>
</feature>
<keyword evidence="3" id="KW-1185">Reference proteome</keyword>
<dbReference type="EMBL" id="MJFZ01000517">
    <property type="protein sequence ID" value="RAW28046.1"/>
    <property type="molecule type" value="Genomic_DNA"/>
</dbReference>
<dbReference type="AlphaFoldDB" id="A0A329RWX7"/>
<reference evidence="2 3" key="1">
    <citation type="submission" date="2018-01" db="EMBL/GenBank/DDBJ databases">
        <title>Draft genome of the strawberry crown rot pathogen Phytophthora cactorum.</title>
        <authorList>
            <person name="Armitage A.D."/>
            <person name="Lysoe E."/>
            <person name="Nellist C.F."/>
            <person name="Harrison R.J."/>
            <person name="Brurberg M.B."/>
        </authorList>
    </citation>
    <scope>NUCLEOTIDE SEQUENCE [LARGE SCALE GENOMIC DNA]</scope>
    <source>
        <strain evidence="2 3">10300</strain>
    </source>
</reference>
<dbReference type="VEuPathDB" id="FungiDB:PC110_g15563"/>
<name>A0A329RWX7_9STRA</name>
<evidence type="ECO:0000313" key="2">
    <source>
        <dbReference type="EMBL" id="RAW28046.1"/>
    </source>
</evidence>
<evidence type="ECO:0000256" key="1">
    <source>
        <dbReference type="SAM" id="MobiDB-lite"/>
    </source>
</evidence>
<comment type="caution">
    <text evidence="2">The sequence shown here is derived from an EMBL/GenBank/DDBJ whole genome shotgun (WGS) entry which is preliminary data.</text>
</comment>
<feature type="compositionally biased region" description="Basic and acidic residues" evidence="1">
    <location>
        <begin position="241"/>
        <end position="252"/>
    </location>
</feature>
<dbReference type="Proteomes" id="UP000251314">
    <property type="component" value="Unassembled WGS sequence"/>
</dbReference>
<accession>A0A329RWX7</accession>
<feature type="compositionally biased region" description="Polar residues" evidence="1">
    <location>
        <begin position="219"/>
        <end position="237"/>
    </location>
</feature>
<feature type="region of interest" description="Disordered" evidence="1">
    <location>
        <begin position="160"/>
        <end position="184"/>
    </location>
</feature>
<protein>
    <submittedName>
        <fullName evidence="2">Uncharacterized protein</fullName>
    </submittedName>
</protein>
<organism evidence="2 3">
    <name type="scientific">Phytophthora cactorum</name>
    <dbReference type="NCBI Taxonomy" id="29920"/>
    <lineage>
        <taxon>Eukaryota</taxon>
        <taxon>Sar</taxon>
        <taxon>Stramenopiles</taxon>
        <taxon>Oomycota</taxon>
        <taxon>Peronosporomycetes</taxon>
        <taxon>Peronosporales</taxon>
        <taxon>Peronosporaceae</taxon>
        <taxon>Phytophthora</taxon>
    </lineage>
</organism>
<evidence type="ECO:0000313" key="3">
    <source>
        <dbReference type="Proteomes" id="UP000251314"/>
    </source>
</evidence>
<feature type="region of interest" description="Disordered" evidence="1">
    <location>
        <begin position="219"/>
        <end position="252"/>
    </location>
</feature>
<gene>
    <name evidence="2" type="ORF">PC110_g15563</name>
</gene>
<proteinExistence type="predicted"/>
<dbReference type="OrthoDB" id="98940at2759"/>
<sequence>MQEDLHLVRLPESMKNALLFQHLSGAASQWYISDCHDLRDRSLSSLGRPKDSKLSKAQIGQMVANEKKKTSETYREYSLHLRDMAASTTSDGIETAKSNNLALSSFVASAWRKHSDNLRMVIRRDTHYPVHDMDRAISRLCTIAGHQGVLAFQQRQSMQLKPAPVSAKSNLGKRKSDEVGRSEGKFSRCDFSTARCGICGELGHSTGYPDKFVALQSSGMASVARSSEANQASNQLNGGDDEQKRTEPNSFD</sequence>